<name>A0ACB9M8L7_9MYRT</name>
<dbReference type="Proteomes" id="UP001057402">
    <property type="component" value="Chromosome 10"/>
</dbReference>
<reference evidence="2" key="1">
    <citation type="journal article" date="2023" name="Front. Plant Sci.">
        <title>Chromosomal-level genome assembly of Melastoma candidum provides insights into trichome evolution.</title>
        <authorList>
            <person name="Zhong Y."/>
            <person name="Wu W."/>
            <person name="Sun C."/>
            <person name="Zou P."/>
            <person name="Liu Y."/>
            <person name="Dai S."/>
            <person name="Zhou R."/>
        </authorList>
    </citation>
    <scope>NUCLEOTIDE SEQUENCE [LARGE SCALE GENOMIC DNA]</scope>
</reference>
<organism evidence="1 2">
    <name type="scientific">Melastoma candidum</name>
    <dbReference type="NCBI Taxonomy" id="119954"/>
    <lineage>
        <taxon>Eukaryota</taxon>
        <taxon>Viridiplantae</taxon>
        <taxon>Streptophyta</taxon>
        <taxon>Embryophyta</taxon>
        <taxon>Tracheophyta</taxon>
        <taxon>Spermatophyta</taxon>
        <taxon>Magnoliopsida</taxon>
        <taxon>eudicotyledons</taxon>
        <taxon>Gunneridae</taxon>
        <taxon>Pentapetalae</taxon>
        <taxon>rosids</taxon>
        <taxon>malvids</taxon>
        <taxon>Myrtales</taxon>
        <taxon>Melastomataceae</taxon>
        <taxon>Melastomatoideae</taxon>
        <taxon>Melastomateae</taxon>
        <taxon>Melastoma</taxon>
    </lineage>
</organism>
<sequence length="72" mass="8331">MSDHRVQMINSPSPLFNKLRNPYSAYVDKDFPLPRGYRVPDFTRFSGDDEMTPIEHIAQFIHQDGDTAANDF</sequence>
<gene>
    <name evidence="1" type="ORF">MLD38_033838</name>
</gene>
<evidence type="ECO:0000313" key="1">
    <source>
        <dbReference type="EMBL" id="KAI4320343.1"/>
    </source>
</evidence>
<accession>A0ACB9M8L7</accession>
<protein>
    <submittedName>
        <fullName evidence="1">Uncharacterized protein</fullName>
    </submittedName>
</protein>
<dbReference type="EMBL" id="CM042889">
    <property type="protein sequence ID" value="KAI4320343.1"/>
    <property type="molecule type" value="Genomic_DNA"/>
</dbReference>
<proteinExistence type="predicted"/>
<keyword evidence="2" id="KW-1185">Reference proteome</keyword>
<evidence type="ECO:0000313" key="2">
    <source>
        <dbReference type="Proteomes" id="UP001057402"/>
    </source>
</evidence>
<comment type="caution">
    <text evidence="1">The sequence shown here is derived from an EMBL/GenBank/DDBJ whole genome shotgun (WGS) entry which is preliminary data.</text>
</comment>